<reference evidence="10 11" key="1">
    <citation type="journal article" date="2016" name="Mol. Biol. Evol.">
        <title>Comparative Genomics of Early-Diverging Mushroom-Forming Fungi Provides Insights into the Origins of Lignocellulose Decay Capabilities.</title>
        <authorList>
            <person name="Nagy L.G."/>
            <person name="Riley R."/>
            <person name="Tritt A."/>
            <person name="Adam C."/>
            <person name="Daum C."/>
            <person name="Floudas D."/>
            <person name="Sun H."/>
            <person name="Yadav J.S."/>
            <person name="Pangilinan J."/>
            <person name="Larsson K.H."/>
            <person name="Matsuura K."/>
            <person name="Barry K."/>
            <person name="Labutti K."/>
            <person name="Kuo R."/>
            <person name="Ohm R.A."/>
            <person name="Bhattacharya S.S."/>
            <person name="Shirouzu T."/>
            <person name="Yoshinaga Y."/>
            <person name="Martin F.M."/>
            <person name="Grigoriev I.V."/>
            <person name="Hibbett D.S."/>
        </authorList>
    </citation>
    <scope>NUCLEOTIDE SEQUENCE [LARGE SCALE GENOMIC DNA]</scope>
    <source>
        <strain evidence="10 11">CBS 109695</strain>
    </source>
</reference>
<dbReference type="InterPro" id="IPR009081">
    <property type="entry name" value="PP-bd_ACP"/>
</dbReference>
<dbReference type="GO" id="GO:0004315">
    <property type="term" value="F:3-oxoacyl-[acyl-carrier-protein] synthase activity"/>
    <property type="evidence" value="ECO:0007669"/>
    <property type="project" value="InterPro"/>
</dbReference>
<evidence type="ECO:0000259" key="7">
    <source>
        <dbReference type="PROSITE" id="PS50075"/>
    </source>
</evidence>
<sequence>MSSRHPDVPVFSGQGTDFANAARTYAQGVRDASTPAGSVLLAACFDAFREELSALSVEQRVKSEIRLGEQPHIYTGIDLLAPSVQAVNNPITSGARLFLFQVLRSSSSQSRFRDALLSPDTETKSLGVLGFSSGVLAACVTASSLSLPAYISYSIQAFRLQEYRRNVLINMDSTASQLPWSVAVFGLDQRALEGLIADFGTRNGFRPTITAVTAPELLTVSGHPVELQSFCASLPSSCTLHSTNLSTLYHSATHLASARQKILEDALLRNIRFPELSDLAAPIRSTYTGELISNTTPGSLVELVVDMLLMQPVNWNLAVASLKLAAGNSAFRLANYGPGLGLMRITERALEGTASVAVDMTLECEGKSNERNAKHEPIAIVGMAVNMPGAPDKVKLWEALEKGVNMCTEIPESRFRVSDYASSSNLQSGRSMRAHTGNFISSASAFDAKFFKISPREARSMDPQQRILLQVAYAALENAGYVPDSTPSFQRDSMGCFVGAATRDYAENLRSDIDVYYSTGTLAAFLSGRISYVMQFGGPSVTVDTACSSSTVAIYQACRAISTGDCRAAIAGGVNVITSPDMMLGLDRGHFLSPTGQCKAFDASADGYSRGEGCGMFVLKKLSDAVAENDTILGVIRSIEVNQSGMASSITHPHPPSQIKLFRKVMENAGIDPSRVGVVEAHGTGTQAGDPCEMESIRAVFSVNRLTQHPLHVTSIKANLGHLEAASGAAGLAKLLLMFQHQTIPRQILFSELNPEIAPLGLDHTVISTSHVRWPSTRGSNRFALLNNFGAAGSNAALLLEEYQDGSPAAVEFHEHVMLGISAKTEKALMDMRSGYITWLQKPDNAKIALSDIAYTVTARRQIYPHRLALSVCDRQELVEQLTTAIPIHVSNTADGVVFVFSGQGSQYIGMGASLYRTCPLFRQHIDECNSILIDANFSSILSIIMADEDAEDIGLSRDATLEAYQTSIFAIEYSLAKVWMSWGISPVAVVGHSIGEYAALVTAGVLALQDALRLVARRVQLMLEKCSPQASGMLAIKLPAASVARSDMLEDLSIACYNSGEQCVVSGAIDKLKILKARLDGGGYKSVILDVPFGYHSSAMHPLLGDLKKAAERVCFSAPHIPVASNVLGKVVFAGDASVFNAEYIVRHCREPVLFEQAITALLNVSTAANAAAWIELGPDATVLPMLRSHPKFPLSLLLGSLRKGTDAWRVISGSLEKLYLSNVNVLWREVYAHKSSVNCVDLPSYPFDTTEYWIDFQEEMLHSSIQPAFPASSSPKYTMLFSWSQYPLQSNERTAIFLTPIAELAEFINAHSVGGFPVCPASVYLEQMYAGAALVVENLAMGDGCITLRDVEFVKPLVYVENIACMVKTRVSLPFGGLGSFTISSSYLTGDENDVIHAQGSIILKLTADIDQKFARHLPALCRQIAAVTQPLEGAQPQMFSARTVYKLIFPRVVDYGEIYQAIKSLTIDPTGMEGSATIQFPPRAKRPNELYFLHPVFFDAMFHVAGFVANLQGEPNDAYICTGMGSVRIAHGIIDEAASYSIYCCNSWIAEEEIMFADIYALQLNGPRKIVAHIKGLQFRRVRLDAFKHVFPLVKQVTQVIAETCLIDSALIHPNVDLSSLGEIFGSVLGLRIDDINENADLESLGLDSLTTIEAVDCFKHQSGHDISPDIFQTYNTIRAIQIFLSESSQGTHAAQFTEKSNCGPRLNRIQVSSRGAPLFLVHDGSGMVDYFNRMPSLGRDVWTIPNPHFGKDAIWPWEDLESMAQEYTGYVTSVSSGPVLVGGWSFGGVVAFEIARQLLKGGTDARVLLIDSPSPINHVPLDECLIESITNANMRSTVSSMSWMIRAQFRFNSKSLGMYKPLLSDGPFPKIILLRSREGFHPCGINNVPRWLSERGDPHDVVAGWEALVECPVRVRDIPGHHFEPFSPSNVRRPRFMRTSN</sequence>
<dbReference type="Gene3D" id="3.40.47.10">
    <property type="match status" value="1"/>
</dbReference>
<dbReference type="Gene3D" id="3.30.70.3290">
    <property type="match status" value="1"/>
</dbReference>
<feature type="domain" description="Carrier" evidence="7">
    <location>
        <begin position="1615"/>
        <end position="1692"/>
    </location>
</feature>
<dbReference type="InterPro" id="IPR014031">
    <property type="entry name" value="Ketoacyl_synth_C"/>
</dbReference>
<dbReference type="InterPro" id="IPR020841">
    <property type="entry name" value="PKS_Beta-ketoAc_synthase_dom"/>
</dbReference>
<evidence type="ECO:0000256" key="3">
    <source>
        <dbReference type="ARBA" id="ARBA00022553"/>
    </source>
</evidence>
<evidence type="ECO:0000256" key="6">
    <source>
        <dbReference type="PROSITE-ProRule" id="PRU01363"/>
    </source>
</evidence>
<dbReference type="Gene3D" id="3.40.366.10">
    <property type="entry name" value="Malonyl-Coenzyme A Acyl Carrier Protein, domain 2"/>
    <property type="match status" value="3"/>
</dbReference>
<dbReference type="InterPro" id="IPR014043">
    <property type="entry name" value="Acyl_transferase_dom"/>
</dbReference>
<keyword evidence="4" id="KW-0808">Transferase</keyword>
<evidence type="ECO:0000313" key="10">
    <source>
        <dbReference type="EMBL" id="KZP21464.1"/>
    </source>
</evidence>
<evidence type="ECO:0000256" key="4">
    <source>
        <dbReference type="ARBA" id="ARBA00022679"/>
    </source>
</evidence>
<keyword evidence="11" id="KW-1185">Reference proteome</keyword>
<dbReference type="GO" id="GO:0006633">
    <property type="term" value="P:fatty acid biosynthetic process"/>
    <property type="evidence" value="ECO:0007669"/>
    <property type="project" value="InterPro"/>
</dbReference>
<dbReference type="PROSITE" id="PS00606">
    <property type="entry name" value="KS3_1"/>
    <property type="match status" value="1"/>
</dbReference>
<organism evidence="10 11">
    <name type="scientific">Athelia psychrophila</name>
    <dbReference type="NCBI Taxonomy" id="1759441"/>
    <lineage>
        <taxon>Eukaryota</taxon>
        <taxon>Fungi</taxon>
        <taxon>Dikarya</taxon>
        <taxon>Basidiomycota</taxon>
        <taxon>Agaricomycotina</taxon>
        <taxon>Agaricomycetes</taxon>
        <taxon>Agaricomycetidae</taxon>
        <taxon>Atheliales</taxon>
        <taxon>Atheliaceae</taxon>
        <taxon>Athelia</taxon>
    </lineage>
</organism>
<dbReference type="InterPro" id="IPR001227">
    <property type="entry name" value="Ac_transferase_dom_sf"/>
</dbReference>
<dbReference type="InterPro" id="IPR018201">
    <property type="entry name" value="Ketoacyl_synth_AS"/>
</dbReference>
<dbReference type="InterPro" id="IPR014030">
    <property type="entry name" value="Ketoacyl_synth_N"/>
</dbReference>
<accession>A0A166K2Q0</accession>
<keyword evidence="5" id="KW-0843">Virulence</keyword>
<dbReference type="SUPFAM" id="SSF47336">
    <property type="entry name" value="ACP-like"/>
    <property type="match status" value="1"/>
</dbReference>
<dbReference type="InterPro" id="IPR042104">
    <property type="entry name" value="PKS_dehydratase_sf"/>
</dbReference>
<dbReference type="PANTHER" id="PTHR43775:SF21">
    <property type="entry name" value="NON-REDUCING POLYKETIDE SYNTHASE AUSA-RELATED"/>
    <property type="match status" value="1"/>
</dbReference>
<dbReference type="EMBL" id="KV417547">
    <property type="protein sequence ID" value="KZP21464.1"/>
    <property type="molecule type" value="Genomic_DNA"/>
</dbReference>
<dbReference type="InterPro" id="IPR016035">
    <property type="entry name" value="Acyl_Trfase/lysoPLipase"/>
</dbReference>
<feature type="active site" description="Proton donor; for dehydratase activity" evidence="6">
    <location>
        <position position="1502"/>
    </location>
</feature>
<dbReference type="InterPro" id="IPR050091">
    <property type="entry name" value="PKS_NRPS_Biosynth_Enz"/>
</dbReference>
<dbReference type="InterPro" id="IPR036736">
    <property type="entry name" value="ACP-like_sf"/>
</dbReference>
<dbReference type="InterPro" id="IPR032088">
    <property type="entry name" value="SAT"/>
</dbReference>
<dbReference type="GO" id="GO:0044550">
    <property type="term" value="P:secondary metabolite biosynthetic process"/>
    <property type="evidence" value="ECO:0007669"/>
    <property type="project" value="TreeGrafter"/>
</dbReference>
<dbReference type="SUPFAM" id="SSF53474">
    <property type="entry name" value="alpha/beta-Hydrolases"/>
    <property type="match status" value="1"/>
</dbReference>
<dbReference type="CDD" id="cd00833">
    <property type="entry name" value="PKS"/>
    <property type="match status" value="1"/>
</dbReference>
<dbReference type="PROSITE" id="PS52004">
    <property type="entry name" value="KS3_2"/>
    <property type="match status" value="1"/>
</dbReference>
<feature type="region of interest" description="N-terminal hotdog fold" evidence="6">
    <location>
        <begin position="1264"/>
        <end position="1411"/>
    </location>
</feature>
<feature type="region of interest" description="C-terminal hotdog fold" evidence="6">
    <location>
        <begin position="1435"/>
        <end position="1591"/>
    </location>
</feature>
<dbReference type="OrthoDB" id="329835at2759"/>
<feature type="domain" description="PKS/mFAS DH" evidence="9">
    <location>
        <begin position="1264"/>
        <end position="1591"/>
    </location>
</feature>
<dbReference type="SUPFAM" id="SSF55048">
    <property type="entry name" value="Probable ACP-binding domain of malonyl-CoA ACP transacylase"/>
    <property type="match status" value="1"/>
</dbReference>
<protein>
    <submittedName>
        <fullName evidence="10">Polyketide synthase</fullName>
    </submittedName>
</protein>
<comment type="pathway">
    <text evidence="1">Secondary metabolite biosynthesis.</text>
</comment>
<dbReference type="InterPro" id="IPR029058">
    <property type="entry name" value="AB_hydrolase_fold"/>
</dbReference>
<dbReference type="Gene3D" id="3.40.50.1820">
    <property type="entry name" value="alpha/beta hydrolase"/>
    <property type="match status" value="1"/>
</dbReference>
<dbReference type="Pfam" id="PF00698">
    <property type="entry name" value="Acyl_transf_1"/>
    <property type="match status" value="1"/>
</dbReference>
<dbReference type="SMART" id="SM00827">
    <property type="entry name" value="PKS_AT"/>
    <property type="match status" value="1"/>
</dbReference>
<dbReference type="Pfam" id="PF00975">
    <property type="entry name" value="Thioesterase"/>
    <property type="match status" value="1"/>
</dbReference>
<dbReference type="InterPro" id="IPR016036">
    <property type="entry name" value="Malonyl_transacylase_ACP-bd"/>
</dbReference>
<dbReference type="Gene3D" id="3.10.129.110">
    <property type="entry name" value="Polyketide synthase dehydratase"/>
    <property type="match status" value="1"/>
</dbReference>
<dbReference type="SMART" id="SM00825">
    <property type="entry name" value="PKS_KS"/>
    <property type="match status" value="1"/>
</dbReference>
<dbReference type="Pfam" id="PF14765">
    <property type="entry name" value="PS-DH"/>
    <property type="match status" value="1"/>
</dbReference>
<feature type="domain" description="Ketosynthase family 3 (KS3)" evidence="8">
    <location>
        <begin position="375"/>
        <end position="802"/>
    </location>
</feature>
<dbReference type="GO" id="GO:0004312">
    <property type="term" value="F:fatty acid synthase activity"/>
    <property type="evidence" value="ECO:0007669"/>
    <property type="project" value="TreeGrafter"/>
</dbReference>
<evidence type="ECO:0000313" key="11">
    <source>
        <dbReference type="Proteomes" id="UP000076532"/>
    </source>
</evidence>
<dbReference type="Pfam" id="PF02801">
    <property type="entry name" value="Ketoacyl-synt_C"/>
    <property type="match status" value="1"/>
</dbReference>
<dbReference type="InterPro" id="IPR016039">
    <property type="entry name" value="Thiolase-like"/>
</dbReference>
<evidence type="ECO:0000256" key="1">
    <source>
        <dbReference type="ARBA" id="ARBA00005179"/>
    </source>
</evidence>
<dbReference type="PROSITE" id="PS00012">
    <property type="entry name" value="PHOSPHOPANTETHEINE"/>
    <property type="match status" value="1"/>
</dbReference>
<keyword evidence="2" id="KW-0596">Phosphopantetheine</keyword>
<dbReference type="InterPro" id="IPR006162">
    <property type="entry name" value="Ppantetheine_attach_site"/>
</dbReference>
<dbReference type="NCBIfam" id="TIGR04532">
    <property type="entry name" value="PT_fungal_PKS"/>
    <property type="match status" value="1"/>
</dbReference>
<evidence type="ECO:0000256" key="5">
    <source>
        <dbReference type="ARBA" id="ARBA00023026"/>
    </source>
</evidence>
<dbReference type="PANTHER" id="PTHR43775">
    <property type="entry name" value="FATTY ACID SYNTHASE"/>
    <property type="match status" value="1"/>
</dbReference>
<dbReference type="SUPFAM" id="SSF52151">
    <property type="entry name" value="FabD/lysophospholipase-like"/>
    <property type="match status" value="2"/>
</dbReference>
<dbReference type="InterPro" id="IPR001031">
    <property type="entry name" value="Thioesterase"/>
</dbReference>
<keyword evidence="3" id="KW-0597">Phosphoprotein</keyword>
<dbReference type="Pfam" id="PF00550">
    <property type="entry name" value="PP-binding"/>
    <property type="match status" value="1"/>
</dbReference>
<dbReference type="InterPro" id="IPR049551">
    <property type="entry name" value="PKS_DH_C"/>
</dbReference>
<dbReference type="Pfam" id="PF00109">
    <property type="entry name" value="ketoacyl-synt"/>
    <property type="match status" value="1"/>
</dbReference>
<feature type="active site" description="Proton acceptor; for dehydratase activity" evidence="6">
    <location>
        <position position="1313"/>
    </location>
</feature>
<dbReference type="PROSITE" id="PS50075">
    <property type="entry name" value="CARRIER"/>
    <property type="match status" value="1"/>
</dbReference>
<evidence type="ECO:0000256" key="2">
    <source>
        <dbReference type="ARBA" id="ARBA00022450"/>
    </source>
</evidence>
<proteinExistence type="predicted"/>
<dbReference type="Gene3D" id="1.10.1200.10">
    <property type="entry name" value="ACP-like"/>
    <property type="match status" value="1"/>
</dbReference>
<dbReference type="STRING" id="436010.A0A166K2Q0"/>
<name>A0A166K2Q0_9AGAM</name>
<evidence type="ECO:0000259" key="8">
    <source>
        <dbReference type="PROSITE" id="PS52004"/>
    </source>
</evidence>
<dbReference type="PROSITE" id="PS52019">
    <property type="entry name" value="PKS_MFAS_DH"/>
    <property type="match status" value="1"/>
</dbReference>
<dbReference type="InterPro" id="IPR030918">
    <property type="entry name" value="PT_fungal_PKS"/>
</dbReference>
<dbReference type="Pfam" id="PF22621">
    <property type="entry name" value="CurL-like_PKS_C"/>
    <property type="match status" value="1"/>
</dbReference>
<evidence type="ECO:0000259" key="9">
    <source>
        <dbReference type="PROSITE" id="PS52019"/>
    </source>
</evidence>
<dbReference type="SUPFAM" id="SSF53901">
    <property type="entry name" value="Thiolase-like"/>
    <property type="match status" value="1"/>
</dbReference>
<dbReference type="InterPro" id="IPR049900">
    <property type="entry name" value="PKS_mFAS_DH"/>
</dbReference>
<gene>
    <name evidence="10" type="ORF">FIBSPDRAFT_919578</name>
</gene>
<dbReference type="Proteomes" id="UP000076532">
    <property type="component" value="Unassembled WGS sequence"/>
</dbReference>
<dbReference type="Pfam" id="PF16073">
    <property type="entry name" value="SAT"/>
    <property type="match status" value="1"/>
</dbReference>